<feature type="region of interest" description="Disordered" evidence="1">
    <location>
        <begin position="208"/>
        <end position="227"/>
    </location>
</feature>
<gene>
    <name evidence="4" type="ORF">M0R45_024495</name>
</gene>
<name>A0AAW1WT89_RUBAR</name>
<feature type="domain" description="MHD2" evidence="3">
    <location>
        <begin position="927"/>
        <end position="1037"/>
    </location>
</feature>
<dbReference type="PANTHER" id="PTHR31280">
    <property type="entry name" value="PROTEIN UNC-13 HOMOLOG"/>
    <property type="match status" value="1"/>
</dbReference>
<dbReference type="PANTHER" id="PTHR31280:SF3">
    <property type="entry name" value="DNA TOPOISOMERASE 4 SUBUNIT B (DUF810)"/>
    <property type="match status" value="1"/>
</dbReference>
<organism evidence="4 5">
    <name type="scientific">Rubus argutus</name>
    <name type="common">Southern blackberry</name>
    <dbReference type="NCBI Taxonomy" id="59490"/>
    <lineage>
        <taxon>Eukaryota</taxon>
        <taxon>Viridiplantae</taxon>
        <taxon>Streptophyta</taxon>
        <taxon>Embryophyta</taxon>
        <taxon>Tracheophyta</taxon>
        <taxon>Spermatophyta</taxon>
        <taxon>Magnoliopsida</taxon>
        <taxon>eudicotyledons</taxon>
        <taxon>Gunneridae</taxon>
        <taxon>Pentapetalae</taxon>
        <taxon>rosids</taxon>
        <taxon>fabids</taxon>
        <taxon>Rosales</taxon>
        <taxon>Rosaceae</taxon>
        <taxon>Rosoideae</taxon>
        <taxon>Rosoideae incertae sedis</taxon>
        <taxon>Rubus</taxon>
    </lineage>
</organism>
<feature type="domain" description="MHD1" evidence="2">
    <location>
        <begin position="651"/>
        <end position="778"/>
    </location>
</feature>
<protein>
    <submittedName>
        <fullName evidence="4">Uncharacterized protein</fullName>
    </submittedName>
</protein>
<dbReference type="Proteomes" id="UP001457282">
    <property type="component" value="Unassembled WGS sequence"/>
</dbReference>
<proteinExistence type="predicted"/>
<feature type="region of interest" description="Disordered" evidence="1">
    <location>
        <begin position="1088"/>
        <end position="1108"/>
    </location>
</feature>
<evidence type="ECO:0000256" key="1">
    <source>
        <dbReference type="SAM" id="MobiDB-lite"/>
    </source>
</evidence>
<evidence type="ECO:0000259" key="3">
    <source>
        <dbReference type="PROSITE" id="PS51259"/>
    </source>
</evidence>
<evidence type="ECO:0000313" key="4">
    <source>
        <dbReference type="EMBL" id="KAK9927304.1"/>
    </source>
</evidence>
<dbReference type="InterPro" id="IPR014770">
    <property type="entry name" value="Munc13_1"/>
</dbReference>
<dbReference type="Pfam" id="PF25761">
    <property type="entry name" value="TPR_PATROL1"/>
    <property type="match status" value="1"/>
</dbReference>
<dbReference type="PROSITE" id="PS51259">
    <property type="entry name" value="MHD2"/>
    <property type="match status" value="1"/>
</dbReference>
<evidence type="ECO:0000313" key="5">
    <source>
        <dbReference type="Proteomes" id="UP001457282"/>
    </source>
</evidence>
<sequence>MDQQHTLFQRYRRDRRKLLEFVLSSSGQLRIPVRLLHLSCSHRFRYSQRRLCHRLRQIRQVGVVDISEATKKYFHESSYPPMIHSKLGDSFFLHSDPELSGSPPARAPSPIYVRQTTKDASSSSRQLDSLNVENIEKAGSDHGFKHRISSSPRPRPVVDFNISLGLPSLKTGLSDDDLRESAYEILLASMATSGIVICSVEDRRKPRSSKLLSGLKSRKDKPNVQSQPLDKNLRLIRTIRVQMQISEAMDEGTRQKMMMLSPGRTRVQIDIPQIVLGLLNFTFKSDFSNEKSYMQWKNRQANILEELLCSSPNILAPDHLTIKRSLAMIRNAKEWDFMSPSGRAEVISAIKQVALTLSSIPGRFDLQSETYYWTSGYHLNIRLYEKLLLGVFDVLDEGQLIVEADEFLMLMKLTWSTLGITQKMHDAIYLWVLFQQFVGTDEALLLEYATVELQELISAEVDDEKVKLYMNSLLCSIHCNGDGIKLSLVDAVFYSISIWCESKLQDYHLHFSQQPCLLKRVMSLVSAVGVLSFGDSGDMKLSRFNILNEDAAKILESYVKRSIEAAYRQGGNMFMVANNIDHISEKEKKHPLGMLANELRLIAERELNVFHPELCNWCPNSGMIAATMLHQIYWERLKPFLDGVSSLSEDVKVVLPAADLLDHGLTQLYNTGNGANSEDLYHYPIGEVAKPIILDWVIAQHERILEWTGRAFDLEKWEPLSSQQRQAASIVEVFRIIEETVDQLFGFNLPMDINHLQALLSVVFHTLDAYLLKLLDQLVEKNYLYPSAPPLTRHKETTIPVMKKKFLECMPLDDNVYDKLNNLTIPKLCIRNEHLKIYFQKQIDILRIWYQKSWAHVRQSLIKNVSPRTGSGNFRHAMNKLMSSFNTTFDIIRDTTATVISKICAKAVFWDLRHAFLFCLYCGNVEGSRLDSVLTRIDTVLGHVCGFIDDSLRDAVVLSICRASLEGFAWVLLDGGPSRGFCDSDIVLMEDDLSALKDFFVADGEGLPRSVVEQEAKFPEEILDLYSLQTETIIQKLMAASEQISSGLDSRDHSYMRLNNAHTLIRILCHKKDRAASKFLKRQYQLPKSSEYEDTPSMDPTSTSPLRSDLAKRSMSFRWNNSTHSTFTSFKKKLQEATSEIRNVAW</sequence>
<accession>A0AAW1WT89</accession>
<dbReference type="InterPro" id="IPR014772">
    <property type="entry name" value="Munc13_dom-2"/>
</dbReference>
<comment type="caution">
    <text evidence="4">The sequence shown here is derived from an EMBL/GenBank/DDBJ whole genome shotgun (WGS) entry which is preliminary data.</text>
</comment>
<keyword evidence="5" id="KW-1185">Reference proteome</keyword>
<dbReference type="InterPro" id="IPR008528">
    <property type="entry name" value="unc-13_homologue"/>
</dbReference>
<reference evidence="4 5" key="1">
    <citation type="journal article" date="2023" name="G3 (Bethesda)">
        <title>A chromosome-length genome assembly and annotation of blackberry (Rubus argutus, cv. 'Hillquist').</title>
        <authorList>
            <person name="Bruna T."/>
            <person name="Aryal R."/>
            <person name="Dudchenko O."/>
            <person name="Sargent D.J."/>
            <person name="Mead D."/>
            <person name="Buti M."/>
            <person name="Cavallini A."/>
            <person name="Hytonen T."/>
            <person name="Andres J."/>
            <person name="Pham M."/>
            <person name="Weisz D."/>
            <person name="Mascagni F."/>
            <person name="Usai G."/>
            <person name="Natali L."/>
            <person name="Bassil N."/>
            <person name="Fernandez G.E."/>
            <person name="Lomsadze A."/>
            <person name="Armour M."/>
            <person name="Olukolu B."/>
            <person name="Poorten T."/>
            <person name="Britton C."/>
            <person name="Davik J."/>
            <person name="Ashrafi H."/>
            <person name="Aiden E.L."/>
            <person name="Borodovsky M."/>
            <person name="Worthington M."/>
        </authorList>
    </citation>
    <scope>NUCLEOTIDE SEQUENCE [LARGE SCALE GENOMIC DNA]</scope>
    <source>
        <strain evidence="4">PI 553951</strain>
    </source>
</reference>
<dbReference type="AlphaFoldDB" id="A0AAW1WT89"/>
<dbReference type="PROSITE" id="PS51258">
    <property type="entry name" value="MHD1"/>
    <property type="match status" value="1"/>
</dbReference>
<dbReference type="EMBL" id="JBEDUW010000005">
    <property type="protein sequence ID" value="KAK9927304.1"/>
    <property type="molecule type" value="Genomic_DNA"/>
</dbReference>
<dbReference type="InterPro" id="IPR057984">
    <property type="entry name" value="PATROL1_C"/>
</dbReference>
<evidence type="ECO:0000259" key="2">
    <source>
        <dbReference type="PROSITE" id="PS51258"/>
    </source>
</evidence>